<dbReference type="InterPro" id="IPR033140">
    <property type="entry name" value="Lipase_GDXG_put_SER_AS"/>
</dbReference>
<dbReference type="InterPro" id="IPR013094">
    <property type="entry name" value="AB_hydrolase_3"/>
</dbReference>
<dbReference type="InterPro" id="IPR029058">
    <property type="entry name" value="AB_hydrolase_fold"/>
</dbReference>
<dbReference type="PROSITE" id="PS01174">
    <property type="entry name" value="LIPASE_GDXG_SER"/>
    <property type="match status" value="1"/>
</dbReference>
<dbReference type="EMBL" id="JBHRRZ010000012">
    <property type="protein sequence ID" value="MFC2948048.1"/>
    <property type="molecule type" value="Genomic_DNA"/>
</dbReference>
<dbReference type="RefSeq" id="WP_390304563.1">
    <property type="nucleotide sequence ID" value="NZ_JBHRRZ010000012.1"/>
</dbReference>
<protein>
    <submittedName>
        <fullName evidence="5">Alpha/beta hydrolase</fullName>
    </submittedName>
</protein>
<comment type="similarity">
    <text evidence="1">Belongs to the 'GDXG' lipolytic enzyme family.</text>
</comment>
<evidence type="ECO:0000256" key="1">
    <source>
        <dbReference type="ARBA" id="ARBA00010515"/>
    </source>
</evidence>
<dbReference type="GO" id="GO:0016787">
    <property type="term" value="F:hydrolase activity"/>
    <property type="evidence" value="ECO:0007669"/>
    <property type="project" value="UniProtKB-KW"/>
</dbReference>
<name>A0ABV7A567_9BACI</name>
<gene>
    <name evidence="5" type="ORF">ACFODW_06790</name>
</gene>
<evidence type="ECO:0000256" key="2">
    <source>
        <dbReference type="ARBA" id="ARBA00022801"/>
    </source>
</evidence>
<evidence type="ECO:0000256" key="3">
    <source>
        <dbReference type="PROSITE-ProRule" id="PRU10038"/>
    </source>
</evidence>
<dbReference type="Proteomes" id="UP001595387">
    <property type="component" value="Unassembled WGS sequence"/>
</dbReference>
<sequence length="314" mass="34535">MGYQPAVKKLLDQINSADGKPIQEMTVEENREGLAALYADLVGEPQEVAKVENTNIPAHDGGKVGLRIYTPEGNGPFPVLVFYHGGGWVLGDLDVVDPIMRQITNETASIVVSVDYRLAPEHKFPVPAEDCYTATKWVAENIQKHNGDPKRLAVAGDSAGGNLAAVVPLMAKDRGGPAISLQILLYPVTNFDTTTTSYLENGKGNYLETDAMHWFNDQYLNSEEDKKNPYTAPLLAKDLSGLPPALIFTAEYDVLRDEGEAYAQRLKEAGVSVEHTRFDGQIHGFFWMPTIMDDAHKALAQIKKEMKKQFSATV</sequence>
<dbReference type="PANTHER" id="PTHR48081:SF8">
    <property type="entry name" value="ALPHA_BETA HYDROLASE FOLD-3 DOMAIN-CONTAINING PROTEIN-RELATED"/>
    <property type="match status" value="1"/>
</dbReference>
<dbReference type="Pfam" id="PF07859">
    <property type="entry name" value="Abhydrolase_3"/>
    <property type="match status" value="1"/>
</dbReference>
<dbReference type="Gene3D" id="3.40.50.1820">
    <property type="entry name" value="alpha/beta hydrolase"/>
    <property type="match status" value="1"/>
</dbReference>
<evidence type="ECO:0000259" key="4">
    <source>
        <dbReference type="Pfam" id="PF07859"/>
    </source>
</evidence>
<evidence type="ECO:0000313" key="6">
    <source>
        <dbReference type="Proteomes" id="UP001595387"/>
    </source>
</evidence>
<evidence type="ECO:0000313" key="5">
    <source>
        <dbReference type="EMBL" id="MFC2948048.1"/>
    </source>
</evidence>
<dbReference type="PANTHER" id="PTHR48081">
    <property type="entry name" value="AB HYDROLASE SUPERFAMILY PROTEIN C4A8.06C"/>
    <property type="match status" value="1"/>
</dbReference>
<keyword evidence="2 5" id="KW-0378">Hydrolase</keyword>
<dbReference type="InterPro" id="IPR050300">
    <property type="entry name" value="GDXG_lipolytic_enzyme"/>
</dbReference>
<dbReference type="SUPFAM" id="SSF53474">
    <property type="entry name" value="alpha/beta-Hydrolases"/>
    <property type="match status" value="1"/>
</dbReference>
<keyword evidence="6" id="KW-1185">Reference proteome</keyword>
<reference evidence="6" key="1">
    <citation type="journal article" date="2019" name="Int. J. Syst. Evol. Microbiol.">
        <title>The Global Catalogue of Microorganisms (GCM) 10K type strain sequencing project: providing services to taxonomists for standard genome sequencing and annotation.</title>
        <authorList>
            <consortium name="The Broad Institute Genomics Platform"/>
            <consortium name="The Broad Institute Genome Sequencing Center for Infectious Disease"/>
            <person name="Wu L."/>
            <person name="Ma J."/>
        </authorList>
    </citation>
    <scope>NUCLEOTIDE SEQUENCE [LARGE SCALE GENOMIC DNA]</scope>
    <source>
        <strain evidence="6">KCTC 13193</strain>
    </source>
</reference>
<comment type="caution">
    <text evidence="5">The sequence shown here is derived from an EMBL/GenBank/DDBJ whole genome shotgun (WGS) entry which is preliminary data.</text>
</comment>
<feature type="active site" evidence="3">
    <location>
        <position position="158"/>
    </location>
</feature>
<proteinExistence type="inferred from homology"/>
<feature type="domain" description="Alpha/beta hydrolase fold-3" evidence="4">
    <location>
        <begin position="80"/>
        <end position="286"/>
    </location>
</feature>
<organism evidence="5 6">
    <name type="scientific">Virgibacillus sediminis</name>
    <dbReference type="NCBI Taxonomy" id="202260"/>
    <lineage>
        <taxon>Bacteria</taxon>
        <taxon>Bacillati</taxon>
        <taxon>Bacillota</taxon>
        <taxon>Bacilli</taxon>
        <taxon>Bacillales</taxon>
        <taxon>Bacillaceae</taxon>
        <taxon>Virgibacillus</taxon>
    </lineage>
</organism>
<accession>A0ABV7A567</accession>